<evidence type="ECO:0000256" key="3">
    <source>
        <dbReference type="ARBA" id="ARBA00022452"/>
    </source>
</evidence>
<dbReference type="PANTHER" id="PTHR30069:SF29">
    <property type="entry name" value="HEMOGLOBIN AND HEMOGLOBIN-HAPTOGLOBIN-BINDING PROTEIN 1-RELATED"/>
    <property type="match status" value="1"/>
</dbReference>
<dbReference type="InterPro" id="IPR039426">
    <property type="entry name" value="TonB-dep_rcpt-like"/>
</dbReference>
<evidence type="ECO:0000256" key="4">
    <source>
        <dbReference type="ARBA" id="ARBA00022692"/>
    </source>
</evidence>
<keyword evidence="7 10" id="KW-0472">Membrane</keyword>
<dbReference type="InterPro" id="IPR000531">
    <property type="entry name" value="Beta-barrel_TonB"/>
</dbReference>
<dbReference type="eggNOG" id="COG4771">
    <property type="taxonomic scope" value="Bacteria"/>
</dbReference>
<dbReference type="InterPro" id="IPR008969">
    <property type="entry name" value="CarboxyPept-like_regulatory"/>
</dbReference>
<evidence type="ECO:0000256" key="5">
    <source>
        <dbReference type="ARBA" id="ARBA00022729"/>
    </source>
</evidence>
<proteinExistence type="inferred from homology"/>
<accession>A0A077EIA4</accession>
<comment type="similarity">
    <text evidence="10 11">Belongs to the TonB-dependent receptor family.</text>
</comment>
<evidence type="ECO:0000313" key="14">
    <source>
        <dbReference type="EMBL" id="AIL45285.1"/>
    </source>
</evidence>
<keyword evidence="5" id="KW-0732">Signal</keyword>
<keyword evidence="8 14" id="KW-0675">Receptor</keyword>
<dbReference type="Pfam" id="PF07715">
    <property type="entry name" value="Plug"/>
    <property type="match status" value="1"/>
</dbReference>
<dbReference type="RefSeq" id="WP_024563791.1">
    <property type="nucleotide sequence ID" value="NZ_CP007547.1"/>
</dbReference>
<dbReference type="InterPro" id="IPR037066">
    <property type="entry name" value="Plug_dom_sf"/>
</dbReference>
<evidence type="ECO:0000259" key="13">
    <source>
        <dbReference type="Pfam" id="PF07715"/>
    </source>
</evidence>
<dbReference type="Gene3D" id="2.170.130.10">
    <property type="entry name" value="TonB-dependent receptor, plug domain"/>
    <property type="match status" value="1"/>
</dbReference>
<gene>
    <name evidence="14" type="ORF">BD94_1510</name>
</gene>
<evidence type="ECO:0000259" key="12">
    <source>
        <dbReference type="Pfam" id="PF00593"/>
    </source>
</evidence>
<feature type="domain" description="TonB-dependent receptor-like beta-barrel" evidence="12">
    <location>
        <begin position="296"/>
        <end position="699"/>
    </location>
</feature>
<reference evidence="14 15" key="1">
    <citation type="journal article" date="2013" name="Lancet">
        <title>First case of E anophelis outbreak in an intensive-care unit.</title>
        <authorList>
            <person name="Teo J."/>
            <person name="Tan S.Y."/>
            <person name="Tay M."/>
            <person name="Ding Y."/>
            <person name="Kjelleberg S."/>
            <person name="Givskov M."/>
            <person name="Lin R.T."/>
            <person name="Yang L."/>
        </authorList>
    </citation>
    <scope>NUCLEOTIDE SEQUENCE [LARGE SCALE GENOMIC DNA]</scope>
    <source>
        <strain evidence="14 15">NUHP1</strain>
    </source>
</reference>
<keyword evidence="4 10" id="KW-0812">Transmembrane</keyword>
<keyword evidence="3 10" id="KW-1134">Transmembrane beta strand</keyword>
<evidence type="ECO:0000256" key="7">
    <source>
        <dbReference type="ARBA" id="ARBA00023136"/>
    </source>
</evidence>
<dbReference type="Pfam" id="PF00593">
    <property type="entry name" value="TonB_dep_Rec_b-barrel"/>
    <property type="match status" value="1"/>
</dbReference>
<feature type="domain" description="TonB-dependent receptor plug" evidence="13">
    <location>
        <begin position="118"/>
        <end position="218"/>
    </location>
</feature>
<dbReference type="Proteomes" id="UP000028933">
    <property type="component" value="Chromosome"/>
</dbReference>
<name>A0A077EIA4_9FLAO</name>
<keyword evidence="6 11" id="KW-0798">TonB box</keyword>
<evidence type="ECO:0000256" key="6">
    <source>
        <dbReference type="ARBA" id="ARBA00023077"/>
    </source>
</evidence>
<dbReference type="Gene3D" id="2.60.40.1120">
    <property type="entry name" value="Carboxypeptidase-like, regulatory domain"/>
    <property type="match status" value="1"/>
</dbReference>
<dbReference type="GO" id="GO:0015344">
    <property type="term" value="F:siderophore uptake transmembrane transporter activity"/>
    <property type="evidence" value="ECO:0007669"/>
    <property type="project" value="TreeGrafter"/>
</dbReference>
<evidence type="ECO:0000256" key="8">
    <source>
        <dbReference type="ARBA" id="ARBA00023170"/>
    </source>
</evidence>
<dbReference type="AlphaFoldDB" id="A0A077EIA4"/>
<dbReference type="PROSITE" id="PS52016">
    <property type="entry name" value="TONB_DEPENDENT_REC_3"/>
    <property type="match status" value="1"/>
</dbReference>
<dbReference type="SUPFAM" id="SSF56935">
    <property type="entry name" value="Porins"/>
    <property type="match status" value="1"/>
</dbReference>
<evidence type="ECO:0000256" key="11">
    <source>
        <dbReference type="RuleBase" id="RU003357"/>
    </source>
</evidence>
<dbReference type="STRING" id="1338011.BD94_1510"/>
<dbReference type="GO" id="GO:0009279">
    <property type="term" value="C:cell outer membrane"/>
    <property type="evidence" value="ECO:0007669"/>
    <property type="project" value="UniProtKB-SubCell"/>
</dbReference>
<dbReference type="Gene3D" id="2.40.170.20">
    <property type="entry name" value="TonB-dependent receptor, beta-barrel domain"/>
    <property type="match status" value="1"/>
</dbReference>
<protein>
    <submittedName>
        <fullName evidence="14">TonB-dependent receptor</fullName>
    </submittedName>
</protein>
<evidence type="ECO:0000256" key="1">
    <source>
        <dbReference type="ARBA" id="ARBA00004571"/>
    </source>
</evidence>
<evidence type="ECO:0000256" key="10">
    <source>
        <dbReference type="PROSITE-ProRule" id="PRU01360"/>
    </source>
</evidence>
<evidence type="ECO:0000256" key="9">
    <source>
        <dbReference type="ARBA" id="ARBA00023237"/>
    </source>
</evidence>
<dbReference type="Pfam" id="PF13715">
    <property type="entry name" value="CarbopepD_reg_2"/>
    <property type="match status" value="1"/>
</dbReference>
<dbReference type="SUPFAM" id="SSF49464">
    <property type="entry name" value="Carboxypeptidase regulatory domain-like"/>
    <property type="match status" value="1"/>
</dbReference>
<dbReference type="EMBL" id="CP007547">
    <property type="protein sequence ID" value="AIL45285.1"/>
    <property type="molecule type" value="Genomic_DNA"/>
</dbReference>
<keyword evidence="2 10" id="KW-0813">Transport</keyword>
<dbReference type="KEGG" id="eao:BD94_1510"/>
<dbReference type="PANTHER" id="PTHR30069">
    <property type="entry name" value="TONB-DEPENDENT OUTER MEMBRANE RECEPTOR"/>
    <property type="match status" value="1"/>
</dbReference>
<evidence type="ECO:0000313" key="15">
    <source>
        <dbReference type="Proteomes" id="UP000028933"/>
    </source>
</evidence>
<keyword evidence="9 10" id="KW-0998">Cell outer membrane</keyword>
<comment type="subcellular location">
    <subcellularLocation>
        <location evidence="1 10">Cell outer membrane</location>
        <topology evidence="1 10">Multi-pass membrane protein</topology>
    </subcellularLocation>
</comment>
<evidence type="ECO:0000256" key="2">
    <source>
        <dbReference type="ARBA" id="ARBA00022448"/>
    </source>
</evidence>
<dbReference type="GO" id="GO:0044718">
    <property type="term" value="P:siderophore transmembrane transport"/>
    <property type="evidence" value="ECO:0007669"/>
    <property type="project" value="TreeGrafter"/>
</dbReference>
<sequence>MKKYIFIVGLLFSFVGVSAQTILGKVTNKKNEPLVGANIHWLGTTTGILTGFKGEFEIAIKDVSEKKLIASHVGYDNDTIAVSNQTFVKFTLGKPQTLDEVVVSSQRDGVIISNIKPIKTEQITQTELRKAACCDLAGCFETQTTVQPQTTNIITNSKELRILGLSGVYNQVLIDGFPMIQGLSYTYGISSIPGTLVDNIYVSKGANSIIQGYESISGQINVETKEADKTDKLLLNLYVNNFMEKQLNANYAFKKGKWSNLTAFHTVQPANKIDRDKDGFLDLPLLTRYMIFNKWKYGNEKDWGWNSRIGVRFLNEQRIGGQTSFDANSDKGSTKVYGQSVKINQPEIWTKTGYRFNDKHNIVLFASAFHQEQNSYFGTVKYDARQTNFYGNIQYELNYDKHDLKTGISFRHLNLNEDIGFTDAFLHRTYAGNYQKLENIPGLFAENTMRFFDDKLTWIAGVRGDHHNQFGFQFTPRTLLKYDINPKTIIRANIGTGWRPVNLFSENIGLLVSSRDIIFAEQLKPEKAVNFGFNLTQKFNTEDNNLSGYFSADYYRTDFQNQIFPDYDTDPTKVIVKNFTGTSVSNGFQAELYLKIWRRFEFKTGYNYLDVHRKIGETKQLLPFNPMHKVITTFSYKPLSNKFHFDMNVHWYGKQRLPDTKSNPVEFQRPDFSEPYTIVNAQFTYNFKKFEVYAGCENIFDFRQKQPIISWQNPFSPYFDTSSVWGPARGREMYIGVRFALNN</sequence>
<dbReference type="HOGENOM" id="CLU_012669_0_0_10"/>
<dbReference type="InterPro" id="IPR036942">
    <property type="entry name" value="Beta-barrel_TonB_sf"/>
</dbReference>
<organism evidence="14 15">
    <name type="scientific">Elizabethkingia anophelis NUHP1</name>
    <dbReference type="NCBI Taxonomy" id="1338011"/>
    <lineage>
        <taxon>Bacteria</taxon>
        <taxon>Pseudomonadati</taxon>
        <taxon>Bacteroidota</taxon>
        <taxon>Flavobacteriia</taxon>
        <taxon>Flavobacteriales</taxon>
        <taxon>Weeksellaceae</taxon>
        <taxon>Elizabethkingia</taxon>
    </lineage>
</organism>
<dbReference type="InterPro" id="IPR012910">
    <property type="entry name" value="Plug_dom"/>
</dbReference>